<dbReference type="AlphaFoldDB" id="A0A3B1BBY0"/>
<gene>
    <name evidence="2" type="ORF">MNBD_GAMMA25-2506</name>
</gene>
<dbReference type="SUPFAM" id="SSF49503">
    <property type="entry name" value="Cupredoxins"/>
    <property type="match status" value="1"/>
</dbReference>
<proteinExistence type="predicted"/>
<protein>
    <recommendedName>
        <fullName evidence="1">EfeO-type cupredoxin-like domain-containing protein</fullName>
    </recommendedName>
</protein>
<evidence type="ECO:0000259" key="1">
    <source>
        <dbReference type="Pfam" id="PF13473"/>
    </source>
</evidence>
<feature type="domain" description="EfeO-type cupredoxin-like" evidence="1">
    <location>
        <begin position="9"/>
        <end position="110"/>
    </location>
</feature>
<dbReference type="InterPro" id="IPR008972">
    <property type="entry name" value="Cupredoxin"/>
</dbReference>
<dbReference type="Pfam" id="PF13473">
    <property type="entry name" value="Cupredoxin_1"/>
    <property type="match status" value="1"/>
</dbReference>
<organism evidence="2">
    <name type="scientific">hydrothermal vent metagenome</name>
    <dbReference type="NCBI Taxonomy" id="652676"/>
    <lineage>
        <taxon>unclassified sequences</taxon>
        <taxon>metagenomes</taxon>
        <taxon>ecological metagenomes</taxon>
    </lineage>
</organism>
<accession>A0A3B1BBY0</accession>
<dbReference type="EMBL" id="UOFY01000038">
    <property type="protein sequence ID" value="VAX09503.1"/>
    <property type="molecule type" value="Genomic_DNA"/>
</dbReference>
<sequence>MYKKHRALLILLTSFLFCTNVWAGLPVYKLTIKDGRFEPETITVPAGTRFKLVITNKGPGPEEFESKELRKESVIAAGVTRAVVFAPLKPGSYRFFGEFHPETAQGQIVAE</sequence>
<dbReference type="Gene3D" id="2.60.40.420">
    <property type="entry name" value="Cupredoxins - blue copper proteins"/>
    <property type="match status" value="1"/>
</dbReference>
<dbReference type="InterPro" id="IPR028096">
    <property type="entry name" value="EfeO_Cupredoxin"/>
</dbReference>
<reference evidence="2" key="1">
    <citation type="submission" date="2018-06" db="EMBL/GenBank/DDBJ databases">
        <authorList>
            <person name="Zhirakovskaya E."/>
        </authorList>
    </citation>
    <scope>NUCLEOTIDE SEQUENCE</scope>
</reference>
<name>A0A3B1BBY0_9ZZZZ</name>
<evidence type="ECO:0000313" key="2">
    <source>
        <dbReference type="EMBL" id="VAX09503.1"/>
    </source>
</evidence>